<evidence type="ECO:0000259" key="8">
    <source>
        <dbReference type="Pfam" id="PF01435"/>
    </source>
</evidence>
<gene>
    <name evidence="9" type="ORF">NS365_00450</name>
</gene>
<evidence type="ECO:0000313" key="10">
    <source>
        <dbReference type="Proteomes" id="UP000078529"/>
    </source>
</evidence>
<dbReference type="GO" id="GO:0016020">
    <property type="term" value="C:membrane"/>
    <property type="evidence" value="ECO:0007669"/>
    <property type="project" value="TreeGrafter"/>
</dbReference>
<evidence type="ECO:0000256" key="6">
    <source>
        <dbReference type="ARBA" id="ARBA00023049"/>
    </source>
</evidence>
<evidence type="ECO:0000256" key="7">
    <source>
        <dbReference type="SAM" id="SignalP"/>
    </source>
</evidence>
<dbReference type="InterPro" id="IPR011990">
    <property type="entry name" value="TPR-like_helical_dom_sf"/>
</dbReference>
<proteinExistence type="predicted"/>
<keyword evidence="4" id="KW-0378">Hydrolase</keyword>
<protein>
    <submittedName>
        <fullName evidence="9">Peptidase</fullName>
    </submittedName>
</protein>
<keyword evidence="2" id="KW-0645">Protease</keyword>
<dbReference type="AlphaFoldDB" id="A0A147DBC1"/>
<dbReference type="EMBL" id="LDQA01000001">
    <property type="protein sequence ID" value="KTR08453.1"/>
    <property type="molecule type" value="Genomic_DNA"/>
</dbReference>
<organism evidence="9 10">
    <name type="scientific">Aureimonas ureilytica</name>
    <dbReference type="NCBI Taxonomy" id="401562"/>
    <lineage>
        <taxon>Bacteria</taxon>
        <taxon>Pseudomonadati</taxon>
        <taxon>Pseudomonadota</taxon>
        <taxon>Alphaproteobacteria</taxon>
        <taxon>Hyphomicrobiales</taxon>
        <taxon>Aurantimonadaceae</taxon>
        <taxon>Aureimonas</taxon>
    </lineage>
</organism>
<keyword evidence="3" id="KW-0479">Metal-binding</keyword>
<comment type="cofactor">
    <cofactor evidence="1">
        <name>Zn(2+)</name>
        <dbReference type="ChEBI" id="CHEBI:29105"/>
    </cofactor>
</comment>
<dbReference type="PANTHER" id="PTHR22726">
    <property type="entry name" value="METALLOENDOPEPTIDASE OMA1"/>
    <property type="match status" value="1"/>
</dbReference>
<dbReference type="Gene3D" id="3.30.2010.10">
    <property type="entry name" value="Metalloproteases ('zincins'), catalytic domain"/>
    <property type="match status" value="1"/>
</dbReference>
<feature type="chain" id="PRO_5007543479" evidence="7">
    <location>
        <begin position="37"/>
        <end position="468"/>
    </location>
</feature>
<evidence type="ECO:0000256" key="1">
    <source>
        <dbReference type="ARBA" id="ARBA00001947"/>
    </source>
</evidence>
<keyword evidence="6" id="KW-0482">Metalloprotease</keyword>
<dbReference type="Proteomes" id="UP000078529">
    <property type="component" value="Unassembled WGS sequence"/>
</dbReference>
<comment type="caution">
    <text evidence="9">The sequence shown here is derived from an EMBL/GenBank/DDBJ whole genome shotgun (WGS) entry which is preliminary data.</text>
</comment>
<dbReference type="InterPro" id="IPR051156">
    <property type="entry name" value="Mito/Outer_Membr_Metalloprot"/>
</dbReference>
<dbReference type="InterPro" id="IPR001915">
    <property type="entry name" value="Peptidase_M48"/>
</dbReference>
<evidence type="ECO:0000256" key="2">
    <source>
        <dbReference type="ARBA" id="ARBA00022670"/>
    </source>
</evidence>
<dbReference type="Gene3D" id="1.25.40.10">
    <property type="entry name" value="Tetratricopeptide repeat domain"/>
    <property type="match status" value="1"/>
</dbReference>
<keyword evidence="10" id="KW-1185">Reference proteome</keyword>
<sequence length="468" mass="50165">MGRVAMKEWRRQLSTACLAVALAFSCVMPTATPSFAQSAGQRRLPVVRDAEIESLVRDYASPILKAAGLSPSRVEIVLVNDLNFNAFVAGRRIFINTGTLLDSETPNETIGVIAHEVGHLAGGHQERLRDQIARAQTIAVVAGLIGAGVAAAGAASGSGAVAGLGSGLMTSGSGIAQRGLFSYQRTEETTADRSALTYLQKTNQSPKGLLDSFEGLMRKNMLAGISRDTYLSSHPAPQDRIGFLQTAAHESPFFDKKDSPDLQLRHDFARAKIAAYNGGAAQVRRSFGRQLHSLPALYGDAIATHLAGSPKAALDKIDALIVKQPNNPWFHEFRGEILMTAGRANEAEAAFSKAAKLDPWKSGLIQASIGQAIVTGGRPEKMKDAVAQIQRGLEADPGNSSAYRFLAMAYGKLGQIGDAELATAEGYWEAGNFKDAKVFAARAQQKFRPNSPQWRRAQDILVTKVKRP</sequence>
<dbReference type="CDD" id="cd07324">
    <property type="entry name" value="M48C_Oma1-like"/>
    <property type="match status" value="1"/>
</dbReference>
<reference evidence="9 10" key="1">
    <citation type="journal article" date="2016" name="Front. Microbiol.">
        <title>Genomic Resource of Rice Seed Associated Bacteria.</title>
        <authorList>
            <person name="Midha S."/>
            <person name="Bansal K."/>
            <person name="Sharma S."/>
            <person name="Kumar N."/>
            <person name="Patil P.P."/>
            <person name="Chaudhry V."/>
            <person name="Patil P.B."/>
        </authorList>
    </citation>
    <scope>NUCLEOTIDE SEQUENCE [LARGE SCALE GENOMIC DNA]</scope>
    <source>
        <strain evidence="9 10">NS365</strain>
    </source>
</reference>
<dbReference type="PROSITE" id="PS51257">
    <property type="entry name" value="PROKAR_LIPOPROTEIN"/>
    <property type="match status" value="1"/>
</dbReference>
<feature type="domain" description="Peptidase M48" evidence="8">
    <location>
        <begin position="48"/>
        <end position="246"/>
    </location>
</feature>
<dbReference type="GO" id="GO:0051603">
    <property type="term" value="P:proteolysis involved in protein catabolic process"/>
    <property type="evidence" value="ECO:0007669"/>
    <property type="project" value="TreeGrafter"/>
</dbReference>
<feature type="signal peptide" evidence="7">
    <location>
        <begin position="1"/>
        <end position="36"/>
    </location>
</feature>
<dbReference type="Pfam" id="PF01435">
    <property type="entry name" value="Peptidase_M48"/>
    <property type="match status" value="1"/>
</dbReference>
<keyword evidence="5" id="KW-0862">Zinc</keyword>
<evidence type="ECO:0000313" key="9">
    <source>
        <dbReference type="EMBL" id="KTR08453.1"/>
    </source>
</evidence>
<dbReference type="GO" id="GO:0004222">
    <property type="term" value="F:metalloendopeptidase activity"/>
    <property type="evidence" value="ECO:0007669"/>
    <property type="project" value="InterPro"/>
</dbReference>
<dbReference type="PANTHER" id="PTHR22726:SF1">
    <property type="entry name" value="METALLOENDOPEPTIDASE OMA1, MITOCHONDRIAL"/>
    <property type="match status" value="1"/>
</dbReference>
<accession>A0A147DBC1</accession>
<dbReference type="PATRIC" id="fig|401562.4.peg.86"/>
<evidence type="ECO:0000256" key="3">
    <source>
        <dbReference type="ARBA" id="ARBA00022723"/>
    </source>
</evidence>
<dbReference type="GO" id="GO:0046872">
    <property type="term" value="F:metal ion binding"/>
    <property type="evidence" value="ECO:0007669"/>
    <property type="project" value="UniProtKB-KW"/>
</dbReference>
<evidence type="ECO:0000256" key="5">
    <source>
        <dbReference type="ARBA" id="ARBA00022833"/>
    </source>
</evidence>
<evidence type="ECO:0000256" key="4">
    <source>
        <dbReference type="ARBA" id="ARBA00022801"/>
    </source>
</evidence>
<name>A0A147DBC1_9HYPH</name>
<keyword evidence="7" id="KW-0732">Signal</keyword>
<dbReference type="SUPFAM" id="SSF48452">
    <property type="entry name" value="TPR-like"/>
    <property type="match status" value="1"/>
</dbReference>